<proteinExistence type="inferred from homology"/>
<evidence type="ECO:0000256" key="10">
    <source>
        <dbReference type="ARBA" id="ARBA00022723"/>
    </source>
</evidence>
<keyword evidence="10" id="KW-0479">Metal-binding</keyword>
<keyword evidence="11" id="KW-0274">FAD</keyword>
<keyword evidence="7" id="KW-0349">Heme</keyword>
<keyword evidence="12" id="KW-0521">NADP</keyword>
<dbReference type="Gene3D" id="1.20.990.10">
    <property type="entry name" value="NADPH-cytochrome p450 Reductase, Chain A, domain 3"/>
    <property type="match status" value="1"/>
</dbReference>
<gene>
    <name evidence="18" type="primary">iNOS</name>
    <name evidence="18" type="ORF">DAT39_010914</name>
</gene>
<keyword evidence="8" id="KW-0285">Flavoprotein</keyword>
<dbReference type="AlphaFoldDB" id="A0A8J4TWP5"/>
<dbReference type="InterPro" id="IPR017938">
    <property type="entry name" value="Riboflavin_synthase-like_b-brl"/>
</dbReference>
<dbReference type="InterPro" id="IPR023173">
    <property type="entry name" value="NADPH_Cyt_P450_Rdtase_alpha"/>
</dbReference>
<evidence type="ECO:0000256" key="11">
    <source>
        <dbReference type="ARBA" id="ARBA00022827"/>
    </source>
</evidence>
<evidence type="ECO:0000256" key="12">
    <source>
        <dbReference type="ARBA" id="ARBA00022857"/>
    </source>
</evidence>
<dbReference type="PANTHER" id="PTHR43410">
    <property type="entry name" value="NITRIC OXIDE SYNTHASE OXYGENASE"/>
    <property type="match status" value="1"/>
</dbReference>
<feature type="non-terminal residue" evidence="18">
    <location>
        <position position="1"/>
    </location>
</feature>
<organism evidence="18 19">
    <name type="scientific">Clarias magur</name>
    <name type="common">Asian catfish</name>
    <name type="synonym">Macropteronotus magur</name>
    <dbReference type="NCBI Taxonomy" id="1594786"/>
    <lineage>
        <taxon>Eukaryota</taxon>
        <taxon>Metazoa</taxon>
        <taxon>Chordata</taxon>
        <taxon>Craniata</taxon>
        <taxon>Vertebrata</taxon>
        <taxon>Euteleostomi</taxon>
        <taxon>Actinopterygii</taxon>
        <taxon>Neopterygii</taxon>
        <taxon>Teleostei</taxon>
        <taxon>Ostariophysi</taxon>
        <taxon>Siluriformes</taxon>
        <taxon>Clariidae</taxon>
        <taxon>Clarias</taxon>
    </lineage>
</organism>
<dbReference type="OrthoDB" id="1688044at2759"/>
<comment type="cofactor">
    <cofactor evidence="4">
        <name>FAD</name>
        <dbReference type="ChEBI" id="CHEBI:57692"/>
    </cofactor>
</comment>
<evidence type="ECO:0000256" key="9">
    <source>
        <dbReference type="ARBA" id="ARBA00022643"/>
    </source>
</evidence>
<accession>A0A8J4TWP5</accession>
<feature type="non-terminal residue" evidence="18">
    <location>
        <position position="55"/>
    </location>
</feature>
<evidence type="ECO:0000256" key="13">
    <source>
        <dbReference type="ARBA" id="ARBA00022860"/>
    </source>
</evidence>
<evidence type="ECO:0000256" key="15">
    <source>
        <dbReference type="ARBA" id="ARBA00023004"/>
    </source>
</evidence>
<evidence type="ECO:0000256" key="7">
    <source>
        <dbReference type="ARBA" id="ARBA00022617"/>
    </source>
</evidence>
<comment type="similarity">
    <text evidence="5">Belongs to the NOS family.</text>
</comment>
<comment type="caution">
    <text evidence="18">The sequence shown here is derived from an EMBL/GenBank/DDBJ whole genome shotgun (WGS) entry which is preliminary data.</text>
</comment>
<dbReference type="EMBL" id="QNUK01000169">
    <property type="protein sequence ID" value="KAF5899374.1"/>
    <property type="molecule type" value="Genomic_DNA"/>
</dbReference>
<feature type="domain" description="Sulfite reductase [NADPH] flavoprotein alpha-component-like FAD-binding" evidence="17">
    <location>
        <begin position="3"/>
        <end position="55"/>
    </location>
</feature>
<dbReference type="GO" id="GO:0046872">
    <property type="term" value="F:metal ion binding"/>
    <property type="evidence" value="ECO:0007669"/>
    <property type="project" value="UniProtKB-KW"/>
</dbReference>
<evidence type="ECO:0000256" key="2">
    <source>
        <dbReference type="ARBA" id="ARBA00001950"/>
    </source>
</evidence>
<evidence type="ECO:0000256" key="8">
    <source>
        <dbReference type="ARBA" id="ARBA00022630"/>
    </source>
</evidence>
<dbReference type="PANTHER" id="PTHR43410:SF1">
    <property type="entry name" value="NITRIC OXIDE SYNTHASE"/>
    <property type="match status" value="1"/>
</dbReference>
<evidence type="ECO:0000256" key="5">
    <source>
        <dbReference type="ARBA" id="ARBA00006267"/>
    </source>
</evidence>
<evidence type="ECO:0000256" key="14">
    <source>
        <dbReference type="ARBA" id="ARBA00023002"/>
    </source>
</evidence>
<keyword evidence="13" id="KW-0112">Calmodulin-binding</keyword>
<keyword evidence="15" id="KW-0408">Iron</keyword>
<name>A0A8J4TWP5_CLAMG</name>
<evidence type="ECO:0000256" key="3">
    <source>
        <dbReference type="ARBA" id="ARBA00001970"/>
    </source>
</evidence>
<sequence length="55" mass="6215">SAKWQTDLRLPACPLATALTYFLDITTPPSQSFLHKLSHMTKQEDDRQCLLALAK</sequence>
<dbReference type="GO" id="GO:0005516">
    <property type="term" value="F:calmodulin binding"/>
    <property type="evidence" value="ECO:0007669"/>
    <property type="project" value="UniProtKB-KW"/>
</dbReference>
<evidence type="ECO:0000259" key="17">
    <source>
        <dbReference type="Pfam" id="PF00667"/>
    </source>
</evidence>
<evidence type="ECO:0000256" key="16">
    <source>
        <dbReference type="ARBA" id="ARBA00047419"/>
    </source>
</evidence>
<dbReference type="GO" id="GO:0006809">
    <property type="term" value="P:nitric oxide biosynthetic process"/>
    <property type="evidence" value="ECO:0007669"/>
    <property type="project" value="TreeGrafter"/>
</dbReference>
<comment type="cofactor">
    <cofactor evidence="2">
        <name>(6R)-L-erythro-5,6,7,8-tetrahydrobiopterin</name>
        <dbReference type="ChEBI" id="CHEBI:59560"/>
    </cofactor>
</comment>
<dbReference type="Pfam" id="PF00667">
    <property type="entry name" value="FAD_binding_1"/>
    <property type="match status" value="1"/>
</dbReference>
<evidence type="ECO:0000256" key="6">
    <source>
        <dbReference type="ARBA" id="ARBA00012989"/>
    </source>
</evidence>
<reference evidence="18" key="1">
    <citation type="submission" date="2020-07" db="EMBL/GenBank/DDBJ databases">
        <title>Clarias magur genome sequencing, assembly and annotation.</title>
        <authorList>
            <person name="Kushwaha B."/>
            <person name="Kumar R."/>
            <person name="Das P."/>
            <person name="Joshi C.G."/>
            <person name="Kumar D."/>
            <person name="Nagpure N.S."/>
            <person name="Pandey M."/>
            <person name="Agarwal S."/>
            <person name="Srivastava S."/>
            <person name="Singh M."/>
            <person name="Sahoo L."/>
            <person name="Jayasankar P."/>
            <person name="Meher P.K."/>
            <person name="Koringa P.G."/>
            <person name="Iquebal M.A."/>
            <person name="Das S.P."/>
            <person name="Bit A."/>
            <person name="Patnaik S."/>
            <person name="Patel N."/>
            <person name="Shah T.M."/>
            <person name="Hinsu A."/>
            <person name="Jena J.K."/>
        </authorList>
    </citation>
    <scope>NUCLEOTIDE SEQUENCE</scope>
    <source>
        <strain evidence="18">CIFAMagur01</strain>
        <tissue evidence="18">Testis</tissue>
    </source>
</reference>
<comment type="cofactor">
    <cofactor evidence="3">
        <name>heme b</name>
        <dbReference type="ChEBI" id="CHEBI:60344"/>
    </cofactor>
</comment>
<keyword evidence="14" id="KW-0560">Oxidoreductase</keyword>
<evidence type="ECO:0000313" key="19">
    <source>
        <dbReference type="Proteomes" id="UP000727407"/>
    </source>
</evidence>
<evidence type="ECO:0000256" key="4">
    <source>
        <dbReference type="ARBA" id="ARBA00001974"/>
    </source>
</evidence>
<evidence type="ECO:0000313" key="18">
    <source>
        <dbReference type="EMBL" id="KAF5899374.1"/>
    </source>
</evidence>
<keyword evidence="19" id="KW-1185">Reference proteome</keyword>
<dbReference type="SUPFAM" id="SSF63380">
    <property type="entry name" value="Riboflavin synthase domain-like"/>
    <property type="match status" value="1"/>
</dbReference>
<dbReference type="InterPro" id="IPR003097">
    <property type="entry name" value="CysJ-like_FAD-binding"/>
</dbReference>
<dbReference type="GO" id="GO:0004517">
    <property type="term" value="F:nitric-oxide synthase activity"/>
    <property type="evidence" value="ECO:0007669"/>
    <property type="project" value="UniProtKB-EC"/>
</dbReference>
<comment type="catalytic activity">
    <reaction evidence="16">
        <text>2 L-arginine + 3 NADPH + 4 O2 + H(+) = 2 L-citrulline + 2 nitric oxide + 3 NADP(+) + 4 H2O</text>
        <dbReference type="Rhea" id="RHEA:19897"/>
        <dbReference type="ChEBI" id="CHEBI:15377"/>
        <dbReference type="ChEBI" id="CHEBI:15378"/>
        <dbReference type="ChEBI" id="CHEBI:15379"/>
        <dbReference type="ChEBI" id="CHEBI:16480"/>
        <dbReference type="ChEBI" id="CHEBI:32682"/>
        <dbReference type="ChEBI" id="CHEBI:57743"/>
        <dbReference type="ChEBI" id="CHEBI:57783"/>
        <dbReference type="ChEBI" id="CHEBI:58349"/>
        <dbReference type="EC" id="1.14.13.39"/>
    </reaction>
    <physiologicalReaction direction="left-to-right" evidence="16">
        <dbReference type="Rhea" id="RHEA:19898"/>
    </physiologicalReaction>
</comment>
<protein>
    <recommendedName>
        <fullName evidence="6">nitric-oxide synthase (NADPH)</fullName>
        <ecNumber evidence="6">1.14.13.39</ecNumber>
    </recommendedName>
</protein>
<dbReference type="EC" id="1.14.13.39" evidence="6"/>
<keyword evidence="9" id="KW-0288">FMN</keyword>
<dbReference type="Proteomes" id="UP000727407">
    <property type="component" value="Unassembled WGS sequence"/>
</dbReference>
<comment type="cofactor">
    <cofactor evidence="1">
        <name>FMN</name>
        <dbReference type="ChEBI" id="CHEBI:58210"/>
    </cofactor>
</comment>
<dbReference type="InterPro" id="IPR050607">
    <property type="entry name" value="NOS"/>
</dbReference>
<evidence type="ECO:0000256" key="1">
    <source>
        <dbReference type="ARBA" id="ARBA00001917"/>
    </source>
</evidence>